<dbReference type="InterPro" id="IPR015879">
    <property type="entry name" value="Ring_hydroxy_dOase_asu_C_dom"/>
</dbReference>
<keyword evidence="6" id="KW-0411">Iron-sulfur</keyword>
<dbReference type="AlphaFoldDB" id="A0AA91M334"/>
<dbReference type="EMBL" id="MVHM01000001">
    <property type="protein sequence ID" value="ORA41718.1"/>
    <property type="molecule type" value="Genomic_DNA"/>
</dbReference>
<feature type="domain" description="Rieske" evidence="7">
    <location>
        <begin position="49"/>
        <end position="155"/>
    </location>
</feature>
<dbReference type="GO" id="GO:0016705">
    <property type="term" value="F:oxidoreductase activity, acting on paired donors, with incorporation or reduction of molecular oxygen"/>
    <property type="evidence" value="ECO:0007669"/>
    <property type="project" value="UniProtKB-ARBA"/>
</dbReference>
<dbReference type="SUPFAM" id="SSF55961">
    <property type="entry name" value="Bet v1-like"/>
    <property type="match status" value="1"/>
</dbReference>
<gene>
    <name evidence="8" type="ORF">BST20_02550</name>
</gene>
<dbReference type="PRINTS" id="PR00090">
    <property type="entry name" value="RNGDIOXGNASE"/>
</dbReference>
<dbReference type="GO" id="GO:0051537">
    <property type="term" value="F:2 iron, 2 sulfur cluster binding"/>
    <property type="evidence" value="ECO:0007669"/>
    <property type="project" value="UniProtKB-KW"/>
</dbReference>
<evidence type="ECO:0000256" key="1">
    <source>
        <dbReference type="ARBA" id="ARBA00001962"/>
    </source>
</evidence>
<organism evidence="8 9">
    <name type="scientific">Mycobacterium branderi</name>
    <dbReference type="NCBI Taxonomy" id="43348"/>
    <lineage>
        <taxon>Bacteria</taxon>
        <taxon>Bacillati</taxon>
        <taxon>Actinomycetota</taxon>
        <taxon>Actinomycetes</taxon>
        <taxon>Mycobacteriales</taxon>
        <taxon>Mycobacteriaceae</taxon>
        <taxon>Mycobacterium</taxon>
    </lineage>
</organism>
<keyword evidence="3" id="KW-0479">Metal-binding</keyword>
<dbReference type="Pfam" id="PF00848">
    <property type="entry name" value="Ring_hydroxyl_A"/>
    <property type="match status" value="1"/>
</dbReference>
<dbReference type="InterPro" id="IPR017941">
    <property type="entry name" value="Rieske_2Fe-2S"/>
</dbReference>
<evidence type="ECO:0000313" key="9">
    <source>
        <dbReference type="Proteomes" id="UP000192441"/>
    </source>
</evidence>
<dbReference type="GO" id="GO:0005506">
    <property type="term" value="F:iron ion binding"/>
    <property type="evidence" value="ECO:0007669"/>
    <property type="project" value="InterPro"/>
</dbReference>
<dbReference type="PANTHER" id="PTHR43756:SF5">
    <property type="entry name" value="CHOLINE MONOOXYGENASE, CHLOROPLASTIC"/>
    <property type="match status" value="1"/>
</dbReference>
<keyword evidence="2" id="KW-0001">2Fe-2S</keyword>
<keyword evidence="4" id="KW-0560">Oxidoreductase</keyword>
<evidence type="ECO:0000256" key="4">
    <source>
        <dbReference type="ARBA" id="ARBA00023002"/>
    </source>
</evidence>
<evidence type="ECO:0000259" key="7">
    <source>
        <dbReference type="PROSITE" id="PS51296"/>
    </source>
</evidence>
<keyword evidence="5" id="KW-0408">Iron</keyword>
<comment type="caution">
    <text evidence="8">The sequence shown here is derived from an EMBL/GenBank/DDBJ whole genome shotgun (WGS) entry which is preliminary data.</text>
</comment>
<evidence type="ECO:0000256" key="5">
    <source>
        <dbReference type="ARBA" id="ARBA00023004"/>
    </source>
</evidence>
<dbReference type="PANTHER" id="PTHR43756">
    <property type="entry name" value="CHOLINE MONOOXYGENASE, CHLOROPLASTIC"/>
    <property type="match status" value="1"/>
</dbReference>
<dbReference type="InterPro" id="IPR036922">
    <property type="entry name" value="Rieske_2Fe-2S_sf"/>
</dbReference>
<protein>
    <recommendedName>
        <fullName evidence="7">Rieske domain-containing protein</fullName>
    </recommendedName>
</protein>
<sequence>MSPAQRLEAGPMVADLDTSKWPMKLDPERYWSQEFADLERDRLWPHAWQIACHESEIPEPGYWFEYTLLDQSYLIVRGNDNEIRAFVNACRHRGNALCEGHGHSARLTCPFHLWQYELDGRLRRISDEKEFGACDKANLALIPVQTGLFGGFVFINPDHNAPSLDDYLGDDVKALLEPYRMEELIPLGFNVSQSLAANWKVGIEAFIEQYHVHAIHPQVLTTSDDQQMHYGFFGDHNVFTVAYAVPSPRLGKVTPERIVKGFGSMAEAIQGPGALNPMEELVTPYRDEAGKIAFPPGISVRTLFQQANRAAAETDGQDVSGLTDNQMSDAHSWLLFPNTSMVVRARETLLFRFRPDPSGDPNRCIFDVVNYQWVPPKDREKLATPHNWVPEDHSLGLVLDQDREQIPRQQRGLRNRGLKKVVFARNEARIGHFHQTLNRYLGIETAS</sequence>
<dbReference type="Pfam" id="PF00355">
    <property type="entry name" value="Rieske"/>
    <property type="match status" value="1"/>
</dbReference>
<accession>A0AA91M334</accession>
<dbReference type="InterPro" id="IPR001663">
    <property type="entry name" value="Rng_hydr_dOase-A"/>
</dbReference>
<reference evidence="8 9" key="1">
    <citation type="submission" date="2016-12" db="EMBL/GenBank/DDBJ databases">
        <title>The new phylogeny of genus Mycobacterium.</title>
        <authorList>
            <person name="Tortoli E."/>
            <person name="Trovato A."/>
            <person name="Cirillo D.M."/>
        </authorList>
    </citation>
    <scope>NUCLEOTIDE SEQUENCE [LARGE SCALE GENOMIC DNA]</scope>
    <source>
        <strain evidence="8 9">DSM 44624</strain>
    </source>
</reference>
<dbReference type="CDD" id="cd03469">
    <property type="entry name" value="Rieske_RO_Alpha_N"/>
    <property type="match status" value="1"/>
</dbReference>
<evidence type="ECO:0000256" key="3">
    <source>
        <dbReference type="ARBA" id="ARBA00022723"/>
    </source>
</evidence>
<dbReference type="Proteomes" id="UP000192441">
    <property type="component" value="Unassembled WGS sequence"/>
</dbReference>
<comment type="cofactor">
    <cofactor evidence="1">
        <name>Fe cation</name>
        <dbReference type="ChEBI" id="CHEBI:24875"/>
    </cofactor>
</comment>
<name>A0AA91M334_9MYCO</name>
<evidence type="ECO:0000256" key="6">
    <source>
        <dbReference type="ARBA" id="ARBA00023014"/>
    </source>
</evidence>
<dbReference type="GO" id="GO:0004497">
    <property type="term" value="F:monooxygenase activity"/>
    <property type="evidence" value="ECO:0007669"/>
    <property type="project" value="UniProtKB-ARBA"/>
</dbReference>
<evidence type="ECO:0000313" key="8">
    <source>
        <dbReference type="EMBL" id="ORA41718.1"/>
    </source>
</evidence>
<proteinExistence type="predicted"/>
<dbReference type="Gene3D" id="2.102.10.10">
    <property type="entry name" value="Rieske [2Fe-2S] iron-sulphur domain"/>
    <property type="match status" value="1"/>
</dbReference>
<dbReference type="PROSITE" id="PS51296">
    <property type="entry name" value="RIESKE"/>
    <property type="match status" value="1"/>
</dbReference>
<dbReference type="SUPFAM" id="SSF50022">
    <property type="entry name" value="ISP domain"/>
    <property type="match status" value="1"/>
</dbReference>
<dbReference type="Gene3D" id="3.90.380.10">
    <property type="entry name" value="Naphthalene 1,2-dioxygenase Alpha Subunit, Chain A, domain 1"/>
    <property type="match status" value="1"/>
</dbReference>
<evidence type="ECO:0000256" key="2">
    <source>
        <dbReference type="ARBA" id="ARBA00022714"/>
    </source>
</evidence>